<dbReference type="AlphaFoldDB" id="A0A1F5ZG95"/>
<comment type="caution">
    <text evidence="1">The sequence shown here is derived from an EMBL/GenBank/DDBJ whole genome shotgun (WGS) entry which is preliminary data.</text>
</comment>
<gene>
    <name evidence="1" type="ORF">A2Z00_02715</name>
</gene>
<dbReference type="Proteomes" id="UP000177268">
    <property type="component" value="Unassembled WGS sequence"/>
</dbReference>
<name>A0A1F5ZG95_9BACT</name>
<evidence type="ECO:0000313" key="2">
    <source>
        <dbReference type="Proteomes" id="UP000177268"/>
    </source>
</evidence>
<accession>A0A1F5ZG95</accession>
<reference evidence="1 2" key="1">
    <citation type="journal article" date="2016" name="Nat. Commun.">
        <title>Thousands of microbial genomes shed light on interconnected biogeochemical processes in an aquifer system.</title>
        <authorList>
            <person name="Anantharaman K."/>
            <person name="Brown C.T."/>
            <person name="Hug L.A."/>
            <person name="Sharon I."/>
            <person name="Castelle C.J."/>
            <person name="Probst A.J."/>
            <person name="Thomas B.C."/>
            <person name="Singh A."/>
            <person name="Wilkins M.J."/>
            <person name="Karaoz U."/>
            <person name="Brodie E.L."/>
            <person name="Williams K.H."/>
            <person name="Hubbard S.S."/>
            <person name="Banfield J.F."/>
        </authorList>
    </citation>
    <scope>NUCLEOTIDE SEQUENCE [LARGE SCALE GENOMIC DNA]</scope>
</reference>
<organism evidence="1 2">
    <name type="scientific">Candidatus Gottesmanbacteria bacterium RBG_13_45_10</name>
    <dbReference type="NCBI Taxonomy" id="1798370"/>
    <lineage>
        <taxon>Bacteria</taxon>
        <taxon>Candidatus Gottesmaniibacteriota</taxon>
    </lineage>
</organism>
<protein>
    <submittedName>
        <fullName evidence="1">Uncharacterized protein</fullName>
    </submittedName>
</protein>
<proteinExistence type="predicted"/>
<dbReference type="EMBL" id="MFIZ01000025">
    <property type="protein sequence ID" value="OGG11518.1"/>
    <property type="molecule type" value="Genomic_DNA"/>
</dbReference>
<dbReference type="STRING" id="1798370.A2Z00_02715"/>
<evidence type="ECO:0000313" key="1">
    <source>
        <dbReference type="EMBL" id="OGG11518.1"/>
    </source>
</evidence>
<sequence length="261" mass="29361">MSEREVSVNVLKRAKSIYRDKIDAVHRLRRHKQEVPPFPDGSAVGYIELRTVRMYAEWLDSKEEESINKKLAGPRTTSHGQVRYCLSHIKGAAGRDDSDIFDNSVFYGIRDSKRKIAAYVQTLTLEKSERKAMSDTFPNLLGPHVTVRDLTLFRDADRPVSDEYMTKAVSDALTVDALRFSNSNDGHDLVFTLTFESGDEREFVGVLDALGFKRQEDLFSTDLVKPKPTGFDTETVDADTILYVLSAKDHLINVGVLEGVA</sequence>